<evidence type="ECO:0000313" key="2">
    <source>
        <dbReference type="Proteomes" id="UP000092993"/>
    </source>
</evidence>
<gene>
    <name evidence="1" type="ORF">A0H81_11179</name>
</gene>
<evidence type="ECO:0000313" key="1">
    <source>
        <dbReference type="EMBL" id="OBZ68880.1"/>
    </source>
</evidence>
<sequence>MCMISRQKHTIGDQPALYQTSHEARFTAFRNAAHKLVTPHFAMATSKDSSCQAQEWRADALVQNFVVCCARLPGDCFHDGTALIRDLISSHDELQDIGLNAAAIASNSATCGQLLACYCTFYINALTLQNFRSNRPIQEIENIARLPKFVYPLPPNRPTSTQWALNDGSTNWDEHRGCLCRPTQHLGVFFNDLSRSDPDVKSLIMATRFPPHIQAPAFIGSNRSPPIYLLILPAHTVDKLHPRLLIAIDFAHHSPLLWGRSSSFSNARGIIKYERFRPCEDWSSGLGDPTRLGARRRFENLS</sequence>
<proteinExistence type="predicted"/>
<dbReference type="Proteomes" id="UP000092993">
    <property type="component" value="Unassembled WGS sequence"/>
</dbReference>
<reference evidence="1 2" key="1">
    <citation type="submission" date="2016-03" db="EMBL/GenBank/DDBJ databases">
        <title>Whole genome sequencing of Grifola frondosa 9006-11.</title>
        <authorList>
            <person name="Min B."/>
            <person name="Park H."/>
            <person name="Kim J.-G."/>
            <person name="Cho H."/>
            <person name="Oh Y.-L."/>
            <person name="Kong W.-S."/>
            <person name="Choi I.-G."/>
        </authorList>
    </citation>
    <scope>NUCLEOTIDE SEQUENCE [LARGE SCALE GENOMIC DNA]</scope>
    <source>
        <strain evidence="1 2">9006-11</strain>
    </source>
</reference>
<dbReference type="EMBL" id="LUGG01000019">
    <property type="protein sequence ID" value="OBZ68880.1"/>
    <property type="molecule type" value="Genomic_DNA"/>
</dbReference>
<keyword evidence="2" id="KW-1185">Reference proteome</keyword>
<comment type="caution">
    <text evidence="1">The sequence shown here is derived from an EMBL/GenBank/DDBJ whole genome shotgun (WGS) entry which is preliminary data.</text>
</comment>
<protein>
    <submittedName>
        <fullName evidence="1">Uncharacterized protein</fullName>
    </submittedName>
</protein>
<accession>A0A1C7LW06</accession>
<dbReference type="AlphaFoldDB" id="A0A1C7LW06"/>
<name>A0A1C7LW06_GRIFR</name>
<organism evidence="1 2">
    <name type="scientific">Grifola frondosa</name>
    <name type="common">Maitake</name>
    <name type="synonym">Polyporus frondosus</name>
    <dbReference type="NCBI Taxonomy" id="5627"/>
    <lineage>
        <taxon>Eukaryota</taxon>
        <taxon>Fungi</taxon>
        <taxon>Dikarya</taxon>
        <taxon>Basidiomycota</taxon>
        <taxon>Agaricomycotina</taxon>
        <taxon>Agaricomycetes</taxon>
        <taxon>Polyporales</taxon>
        <taxon>Grifolaceae</taxon>
        <taxon>Grifola</taxon>
    </lineage>
</organism>